<feature type="repeat" description="ANK" evidence="3">
    <location>
        <begin position="104"/>
        <end position="136"/>
    </location>
</feature>
<dbReference type="Gene3D" id="3.40.50.10140">
    <property type="entry name" value="Toll/interleukin-1 receptor homology (TIR) domain"/>
    <property type="match status" value="1"/>
</dbReference>
<evidence type="ECO:0000313" key="6">
    <source>
        <dbReference type="Proteomes" id="UP000085678"/>
    </source>
</evidence>
<dbReference type="SUPFAM" id="SSF48403">
    <property type="entry name" value="Ankyrin repeat"/>
    <property type="match status" value="2"/>
</dbReference>
<dbReference type="InterPro" id="IPR050745">
    <property type="entry name" value="Multifunctional_regulatory"/>
</dbReference>
<dbReference type="SMART" id="SM00248">
    <property type="entry name" value="ANK"/>
    <property type="match status" value="16"/>
</dbReference>
<gene>
    <name evidence="7" type="primary">LOC106157680</name>
</gene>
<protein>
    <submittedName>
        <fullName evidence="7">Serine/threonine-protein phosphatase 6 regulatory ankyrin repeat subunit B-like</fullName>
    </submittedName>
</protein>
<dbReference type="Pfam" id="PF12796">
    <property type="entry name" value="Ank_2"/>
    <property type="match status" value="5"/>
</dbReference>
<feature type="repeat" description="ANK" evidence="3">
    <location>
        <begin position="203"/>
        <end position="235"/>
    </location>
</feature>
<feature type="domain" description="TIR" evidence="5">
    <location>
        <begin position="689"/>
        <end position="816"/>
    </location>
</feature>
<organism evidence="6 7">
    <name type="scientific">Lingula anatina</name>
    <name type="common">Brachiopod</name>
    <name type="synonym">Lingula unguis</name>
    <dbReference type="NCBI Taxonomy" id="7574"/>
    <lineage>
        <taxon>Eukaryota</taxon>
        <taxon>Metazoa</taxon>
        <taxon>Spiralia</taxon>
        <taxon>Lophotrochozoa</taxon>
        <taxon>Brachiopoda</taxon>
        <taxon>Linguliformea</taxon>
        <taxon>Lingulata</taxon>
        <taxon>Lingulida</taxon>
        <taxon>Linguloidea</taxon>
        <taxon>Lingulidae</taxon>
        <taxon>Lingula</taxon>
    </lineage>
</organism>
<dbReference type="InterPro" id="IPR036770">
    <property type="entry name" value="Ankyrin_rpt-contain_sf"/>
</dbReference>
<evidence type="ECO:0000256" key="1">
    <source>
        <dbReference type="ARBA" id="ARBA00022737"/>
    </source>
</evidence>
<dbReference type="InParanoid" id="A0A1S3HTI2"/>
<dbReference type="AlphaFoldDB" id="A0A1S3HTI2"/>
<feature type="repeat" description="ANK" evidence="3">
    <location>
        <begin position="335"/>
        <end position="367"/>
    </location>
</feature>
<dbReference type="SUPFAM" id="SSF52200">
    <property type="entry name" value="Toll/Interleukin receptor TIR domain"/>
    <property type="match status" value="1"/>
</dbReference>
<feature type="repeat" description="ANK" evidence="3">
    <location>
        <begin position="302"/>
        <end position="334"/>
    </location>
</feature>
<dbReference type="SMART" id="SM00255">
    <property type="entry name" value="TIR"/>
    <property type="match status" value="1"/>
</dbReference>
<reference evidence="7" key="1">
    <citation type="submission" date="2025-08" db="UniProtKB">
        <authorList>
            <consortium name="RefSeq"/>
        </authorList>
    </citation>
    <scope>IDENTIFICATION</scope>
    <source>
        <tissue evidence="7">Gonads</tissue>
    </source>
</reference>
<dbReference type="InterPro" id="IPR002110">
    <property type="entry name" value="Ankyrin_rpt"/>
</dbReference>
<feature type="repeat" description="ANK" evidence="3">
    <location>
        <begin position="500"/>
        <end position="532"/>
    </location>
</feature>
<dbReference type="OrthoDB" id="7464126at2759"/>
<name>A0A1S3HTI2_LINAN</name>
<dbReference type="Pfam" id="PF00023">
    <property type="entry name" value="Ank"/>
    <property type="match status" value="1"/>
</dbReference>
<feature type="repeat" description="ANK" evidence="3">
    <location>
        <begin position="170"/>
        <end position="202"/>
    </location>
</feature>
<evidence type="ECO:0000256" key="2">
    <source>
        <dbReference type="ARBA" id="ARBA00023043"/>
    </source>
</evidence>
<keyword evidence="6" id="KW-1185">Reference proteome</keyword>
<evidence type="ECO:0000313" key="7">
    <source>
        <dbReference type="RefSeq" id="XP_013388856.1"/>
    </source>
</evidence>
<dbReference type="RefSeq" id="XP_013388856.1">
    <property type="nucleotide sequence ID" value="XM_013533402.1"/>
</dbReference>
<sequence>MADRFTDWRPYGLDPASLADEGLLEAAEDGDIESLQELLTVGECDINFQSEEGRTPLHLAAFKGHTQCVQLLLQHGADTNIQCKPEFGYIMWRDAPKNAVHLQDGSTPLHWAALGSGTQCVQLLLQHGADTSIQDMGGSTPLHIAARFGNTQCVQLFLQHGADTNIQDKGGSTPLHLEARFGNTQCVQLFLQHGTDTSIQDEDGKTPLHLAALEGQTLCVQLLLQHGADTNIHDQGGNTPLHWAARDGRTQCVQLLLQHGADTNIEDKNGWTPLHTAAVFGHAEWVQLLLQHGADTSIQDKYGWTPLHQAVRFDNTECVRLLLKHGADASIQDEKGNTPLHLAVRDNRTQCVKLLLQHKADTSIQDEHGKTPLHRAALGSRTQCFQLLLQHRADTSMQDKEGHTPFHLAARDGHTQIVQLLLQHGADTSIQDKDGKTPLHLAAFKGQTQCVQLLLQHGADTNIHDQCDRTPLFLAALTGNTKSVQLLLQHGADISRQDKNGYTPLHLAARDGYTECVQLLLQHGADASIQNNEKNTPRMLAEKEKHTAIAEQLRRLEIPDIQGYAQTRTLEHLAEILDLAEYTIINQTKLSSNFPGVAQFQKVQELKDWATKNNCININGLMAELQAASLSRLSSATVDHYAEEVTKILSLKSDEFEELCKTLVTARDTDISDTTTINQREINSSNELCCYDAFIAHSGEDKDVVEPVMQQLEERGVRCCYGRRDFHAGRSVIESMGEAVYGSKFTIVFLSRSFMESPFCVKERDLAMFKAIESSEDAVIPVIMDISPQQIPKELKLLKYIRIKDEELVQKLFQAIKGPTESPTYGELRNELQDAREQIAFLRDENRELKAKLRTQCQ</sequence>
<evidence type="ECO:0000256" key="4">
    <source>
        <dbReference type="SAM" id="Coils"/>
    </source>
</evidence>
<keyword evidence="4" id="KW-0175">Coiled coil</keyword>
<dbReference type="InterPro" id="IPR000157">
    <property type="entry name" value="TIR_dom"/>
</dbReference>
<dbReference type="PRINTS" id="PR01415">
    <property type="entry name" value="ANKYRIN"/>
</dbReference>
<feature type="repeat" description="ANK" evidence="3">
    <location>
        <begin position="236"/>
        <end position="268"/>
    </location>
</feature>
<dbReference type="GeneID" id="106157680"/>
<evidence type="ECO:0000259" key="5">
    <source>
        <dbReference type="PROSITE" id="PS50104"/>
    </source>
</evidence>
<dbReference type="PANTHER" id="PTHR24189:SF50">
    <property type="entry name" value="ANKYRIN REPEAT AND SOCS BOX PROTEIN 2"/>
    <property type="match status" value="1"/>
</dbReference>
<dbReference type="Proteomes" id="UP000085678">
    <property type="component" value="Unplaced"/>
</dbReference>
<dbReference type="PANTHER" id="PTHR24189">
    <property type="entry name" value="MYOTROPHIN"/>
    <property type="match status" value="1"/>
</dbReference>
<keyword evidence="1" id="KW-0677">Repeat</keyword>
<feature type="repeat" description="ANK" evidence="3">
    <location>
        <begin position="368"/>
        <end position="400"/>
    </location>
</feature>
<feature type="repeat" description="ANK" evidence="3">
    <location>
        <begin position="137"/>
        <end position="169"/>
    </location>
</feature>
<dbReference type="KEGG" id="lak:106157680"/>
<feature type="coiled-coil region" evidence="4">
    <location>
        <begin position="825"/>
        <end position="852"/>
    </location>
</feature>
<feature type="repeat" description="ANK" evidence="3">
    <location>
        <begin position="52"/>
        <end position="84"/>
    </location>
</feature>
<dbReference type="PROSITE" id="PS50104">
    <property type="entry name" value="TIR"/>
    <property type="match status" value="1"/>
</dbReference>
<feature type="repeat" description="ANK" evidence="3">
    <location>
        <begin position="401"/>
        <end position="433"/>
    </location>
</feature>
<feature type="repeat" description="ANK" evidence="3">
    <location>
        <begin position="434"/>
        <end position="466"/>
    </location>
</feature>
<feature type="repeat" description="ANK" evidence="3">
    <location>
        <begin position="269"/>
        <end position="301"/>
    </location>
</feature>
<feature type="repeat" description="ANK" evidence="3">
    <location>
        <begin position="467"/>
        <end position="499"/>
    </location>
</feature>
<evidence type="ECO:0000256" key="3">
    <source>
        <dbReference type="PROSITE-ProRule" id="PRU00023"/>
    </source>
</evidence>
<dbReference type="PROSITE" id="PS50088">
    <property type="entry name" value="ANK_REPEAT"/>
    <property type="match status" value="14"/>
</dbReference>
<dbReference type="InterPro" id="IPR035897">
    <property type="entry name" value="Toll_tir_struct_dom_sf"/>
</dbReference>
<dbReference type="GO" id="GO:0007165">
    <property type="term" value="P:signal transduction"/>
    <property type="evidence" value="ECO:0007669"/>
    <property type="project" value="InterPro"/>
</dbReference>
<dbReference type="Gene3D" id="1.25.40.20">
    <property type="entry name" value="Ankyrin repeat-containing domain"/>
    <property type="match status" value="7"/>
</dbReference>
<accession>A0A1S3HTI2</accession>
<dbReference type="PROSITE" id="PS50297">
    <property type="entry name" value="ANK_REP_REGION"/>
    <property type="match status" value="14"/>
</dbReference>
<dbReference type="STRING" id="7574.A0A1S3HTI2"/>
<keyword evidence="2 3" id="KW-0040">ANK repeat</keyword>
<dbReference type="Pfam" id="PF13676">
    <property type="entry name" value="TIR_2"/>
    <property type="match status" value="1"/>
</dbReference>
<proteinExistence type="predicted"/>